<dbReference type="RefSeq" id="WP_072315700.1">
    <property type="nucleotide sequence ID" value="NZ_FPJE01000002.1"/>
</dbReference>
<dbReference type="OrthoDB" id="7172093at2"/>
<dbReference type="InterPro" id="IPR000073">
    <property type="entry name" value="AB_hydrolase_1"/>
</dbReference>
<name>A0A1K1M5M9_9FLAO</name>
<keyword evidence="3" id="KW-1185">Reference proteome</keyword>
<dbReference type="InterPro" id="IPR050266">
    <property type="entry name" value="AB_hydrolase_sf"/>
</dbReference>
<evidence type="ECO:0000259" key="1">
    <source>
        <dbReference type="Pfam" id="PF12697"/>
    </source>
</evidence>
<dbReference type="EMBL" id="FPJE01000002">
    <property type="protein sequence ID" value="SFW18432.1"/>
    <property type="molecule type" value="Genomic_DNA"/>
</dbReference>
<evidence type="ECO:0000313" key="2">
    <source>
        <dbReference type="EMBL" id="SFW18432.1"/>
    </source>
</evidence>
<reference evidence="2 3" key="1">
    <citation type="submission" date="2016-11" db="EMBL/GenBank/DDBJ databases">
        <authorList>
            <person name="Jaros S."/>
            <person name="Januszkiewicz K."/>
            <person name="Wedrychowicz H."/>
        </authorList>
    </citation>
    <scope>NUCLEOTIDE SEQUENCE [LARGE SCALE GENOMIC DNA]</scope>
    <source>
        <strain evidence="2 3">CGMCC 1.12145</strain>
    </source>
</reference>
<dbReference type="STRING" id="1150368.SAMN02927921_00399"/>
<dbReference type="AlphaFoldDB" id="A0A1K1M5M9"/>
<organism evidence="2 3">
    <name type="scientific">Sinomicrobium oceani</name>
    <dbReference type="NCBI Taxonomy" id="1150368"/>
    <lineage>
        <taxon>Bacteria</taxon>
        <taxon>Pseudomonadati</taxon>
        <taxon>Bacteroidota</taxon>
        <taxon>Flavobacteriia</taxon>
        <taxon>Flavobacteriales</taxon>
        <taxon>Flavobacteriaceae</taxon>
        <taxon>Sinomicrobium</taxon>
    </lineage>
</organism>
<proteinExistence type="predicted"/>
<protein>
    <submittedName>
        <fullName evidence="2">Pimeloyl-ACP methyl ester carboxylesterase</fullName>
    </submittedName>
</protein>
<dbReference type="PANTHER" id="PTHR43798">
    <property type="entry name" value="MONOACYLGLYCEROL LIPASE"/>
    <property type="match status" value="1"/>
</dbReference>
<gene>
    <name evidence="2" type="ORF">SAMN02927921_00399</name>
</gene>
<dbReference type="Gene3D" id="3.40.50.1820">
    <property type="entry name" value="alpha/beta hydrolase"/>
    <property type="match status" value="1"/>
</dbReference>
<accession>A0A1K1M5M9</accession>
<dbReference type="Pfam" id="PF12697">
    <property type="entry name" value="Abhydrolase_6"/>
    <property type="match status" value="1"/>
</dbReference>
<dbReference type="Proteomes" id="UP000182248">
    <property type="component" value="Unassembled WGS sequence"/>
</dbReference>
<sequence length="286" mass="31993">MTRLFINVSVFFFTCISTVIHAQKYETFRVTVTGQGQPVFLFPGFACTDEVYEGLLPSLSGAFEVHRFTFAGFGDVPPVGRPWLSRIREDVADYARNHVSGKPVVIGHSMGGTLGLWLACGFPATFSRLILIDALPAMGAVMMPGYDSSTITYDSPYNRKLLDMNEKDFAAMASGLASGMTSDEARAGQIADRMIAADRETYVYGYTDLLKLDLRQDLSEIDIPVTILAATVPYGKEMAARNYKAQYRHLRDYKIIFAEGSAHFIMYDRPDWFLHTIQKELNIDDE</sequence>
<dbReference type="SUPFAM" id="SSF53474">
    <property type="entry name" value="alpha/beta-Hydrolases"/>
    <property type="match status" value="1"/>
</dbReference>
<evidence type="ECO:0000313" key="3">
    <source>
        <dbReference type="Proteomes" id="UP000182248"/>
    </source>
</evidence>
<dbReference type="InterPro" id="IPR029058">
    <property type="entry name" value="AB_hydrolase_fold"/>
</dbReference>
<feature type="domain" description="AB hydrolase-1" evidence="1">
    <location>
        <begin position="39"/>
        <end position="274"/>
    </location>
</feature>